<dbReference type="Pfam" id="PF02181">
    <property type="entry name" value="FH2"/>
    <property type="match status" value="1"/>
</dbReference>
<evidence type="ECO:0000313" key="6">
    <source>
        <dbReference type="Proteomes" id="UP000314985"/>
    </source>
</evidence>
<comment type="similarity">
    <text evidence="1">Belongs to the formin homology family.</text>
</comment>
<organism evidence="5 6">
    <name type="scientific">Sus scrofa</name>
    <name type="common">Pig</name>
    <dbReference type="NCBI Taxonomy" id="9823"/>
    <lineage>
        <taxon>Eukaryota</taxon>
        <taxon>Metazoa</taxon>
        <taxon>Chordata</taxon>
        <taxon>Craniata</taxon>
        <taxon>Vertebrata</taxon>
        <taxon>Euteleostomi</taxon>
        <taxon>Mammalia</taxon>
        <taxon>Eutheria</taxon>
        <taxon>Laurasiatheria</taxon>
        <taxon>Artiodactyla</taxon>
        <taxon>Suina</taxon>
        <taxon>Suidae</taxon>
        <taxon>Sus</taxon>
    </lineage>
</organism>
<accession>A0A4X1TH72</accession>
<dbReference type="PANTHER" id="PTHR45857">
    <property type="entry name" value="FORMIN-LIKE PROTEIN"/>
    <property type="match status" value="1"/>
</dbReference>
<sequence>PGQGGPAPGLQGPFPSLPLLGGRGCPVALPCHLPPQNCMNLPPDKVQLLSQYDNEKKWELICDQERFQVKNPPAAYIQKLKSYLETGGVSRKVFKRRVQESTQVLRELEISLRTNHIGWVQEFLNEENRALAPARKALRNSRIVSQKDDVHVCIMCLRAIMNYQSGFSLVMNHPACVNEIALSLNNKNPRTKALVLELLAAVCLVRGGHDIILSAFDNFKEVCGEQHRFEKLMEYFRNEDSNIDFMVACMQFINIVVHSVENMNFRVFLQYEFTHLGLDLYLERLRFTESDKLQVQIQAYLDNIFDVGALLEDTETKNAVLEHMEELQEQVALVRAALELGPRSRPTEPHTDIRLWAFNAASRCGLGAGSPALAPPLAPPLPGSPEPPAPPPLPGDQPPPPPPPPPPPGADGPVPPPPPPPPGGDHSLSVPGVKPKKPIQTKFRMPLLNWVALKPNQITGTVFTEINDEKVLRELDMSDFEEQFKTKSQGPSLDLTALKSKAAQKAPSKATLIEANRAKNLAITLRKGNLGLTASARYDLQALGLDFLELLTRFLPTEYERSLITRFEQEQRPIEELSEEDRFMLRFSRIPRLPERMNTLIFLGNFPDTAQLLMPQLNAVIAASMSIKSSDRLRQILEIVLAFGNYMNSSKRGAAYGFRLQSLDALLEMKSTDRKQTLLHYLVKVIAEKYPQLTGFHSDLHFLDKAGSVSLDSVLGDVRSLQRGLELTQREFVRQDDCVVLKEFLRANSPTMDKLLADSKTAQEAYESVVEYFGENPKTTSPSMFFSLFSRFIKAYKVRGSGGQAGTSAGRCGLSTGAVGGVGVEDGREDSPHADPS</sequence>
<feature type="compositionally biased region" description="Pro residues" evidence="2">
    <location>
        <begin position="373"/>
        <end position="423"/>
    </location>
</feature>
<dbReference type="GO" id="GO:0003779">
    <property type="term" value="F:actin binding"/>
    <property type="evidence" value="ECO:0007669"/>
    <property type="project" value="InterPro"/>
</dbReference>
<dbReference type="InterPro" id="IPR011989">
    <property type="entry name" value="ARM-like"/>
</dbReference>
<dbReference type="Pfam" id="PF06367">
    <property type="entry name" value="Drf_FH3"/>
    <property type="match status" value="1"/>
</dbReference>
<reference evidence="5" key="2">
    <citation type="submission" date="2025-08" db="UniProtKB">
        <authorList>
            <consortium name="Ensembl"/>
        </authorList>
    </citation>
    <scope>IDENTIFICATION</scope>
</reference>
<dbReference type="SUPFAM" id="SSF101447">
    <property type="entry name" value="Formin homology 2 domain (FH2 domain)"/>
    <property type="match status" value="1"/>
</dbReference>
<dbReference type="GO" id="GO:0031267">
    <property type="term" value="F:small GTPase binding"/>
    <property type="evidence" value="ECO:0007669"/>
    <property type="project" value="InterPro"/>
</dbReference>
<feature type="domain" description="FH2" evidence="4">
    <location>
        <begin position="435"/>
        <end position="822"/>
    </location>
</feature>
<dbReference type="GO" id="GO:0022604">
    <property type="term" value="P:regulation of cell morphogenesis"/>
    <property type="evidence" value="ECO:0007669"/>
    <property type="project" value="InterPro"/>
</dbReference>
<dbReference type="PROSITE" id="PS51444">
    <property type="entry name" value="FH2"/>
    <property type="match status" value="1"/>
</dbReference>
<dbReference type="PANTHER" id="PTHR45857:SF2">
    <property type="entry name" value="FORMIN-LIKE PROTEIN 1"/>
    <property type="match status" value="1"/>
</dbReference>
<dbReference type="Gene3D" id="1.25.10.10">
    <property type="entry name" value="Leucine-rich Repeat Variant"/>
    <property type="match status" value="1"/>
</dbReference>
<dbReference type="SUPFAM" id="SSF48371">
    <property type="entry name" value="ARM repeat"/>
    <property type="match status" value="1"/>
</dbReference>
<evidence type="ECO:0000256" key="1">
    <source>
        <dbReference type="ARBA" id="ARBA00023449"/>
    </source>
</evidence>
<dbReference type="SMART" id="SM00498">
    <property type="entry name" value="FH2"/>
    <property type="match status" value="1"/>
</dbReference>
<feature type="compositionally biased region" description="Basic and acidic residues" evidence="2">
    <location>
        <begin position="825"/>
        <end position="837"/>
    </location>
</feature>
<reference evidence="5 6" key="1">
    <citation type="submission" date="2017-08" db="EMBL/GenBank/DDBJ databases">
        <title>USMARCv1.0.</title>
        <authorList>
            <person name="Hannum G.I."/>
            <person name="Koren S."/>
            <person name="Schroeder S.G."/>
            <person name="Chin S.C."/>
            <person name="Nonneman D.J."/>
            <person name="Becker S.A."/>
            <person name="Rosen B.D."/>
            <person name="Bickhart D.M."/>
            <person name="Putnam N.H."/>
            <person name="Green R.E."/>
            <person name="Tuggle C.K."/>
            <person name="Liu H."/>
            <person name="Rohrer G.A."/>
            <person name="Warr A."/>
            <person name="Hall R."/>
            <person name="Kim K."/>
            <person name="Hume D.A."/>
            <person name="Talbot R."/>
            <person name="Chow W."/>
            <person name="Howe K."/>
            <person name="Schwartz A.S."/>
            <person name="Watson M."/>
            <person name="Archibald A.L."/>
            <person name="Phillippy A.M."/>
            <person name="Smith T.P.L."/>
        </authorList>
    </citation>
    <scope>NUCLEOTIDE SEQUENCE [LARGE SCALE GENOMIC DNA]</scope>
</reference>
<evidence type="ECO:0000313" key="5">
    <source>
        <dbReference type="Ensembl" id="ENSSSCP00070014207.1"/>
    </source>
</evidence>
<evidence type="ECO:0008006" key="7">
    <source>
        <dbReference type="Google" id="ProtNLM"/>
    </source>
</evidence>
<dbReference type="InterPro" id="IPR016024">
    <property type="entry name" value="ARM-type_fold"/>
</dbReference>
<dbReference type="SMART" id="SM01140">
    <property type="entry name" value="Drf_GBD"/>
    <property type="match status" value="1"/>
</dbReference>
<dbReference type="Gene3D" id="1.20.58.2220">
    <property type="entry name" value="Formin, FH2 domain"/>
    <property type="match status" value="1"/>
</dbReference>
<evidence type="ECO:0000256" key="2">
    <source>
        <dbReference type="SAM" id="MobiDB-lite"/>
    </source>
</evidence>
<dbReference type="InterPro" id="IPR014768">
    <property type="entry name" value="GBD/FH3_dom"/>
</dbReference>
<dbReference type="InterPro" id="IPR010473">
    <property type="entry name" value="GTPase-bd"/>
</dbReference>
<dbReference type="FunFam" id="1.25.10.10:FF:000024">
    <property type="entry name" value="Formin-like 1, isoform CRA_c"/>
    <property type="match status" value="1"/>
</dbReference>
<protein>
    <recommendedName>
        <fullName evidence="7">Formin like 1</fullName>
    </recommendedName>
</protein>
<dbReference type="Pfam" id="PF06371">
    <property type="entry name" value="Drf_GBD"/>
    <property type="match status" value="1"/>
</dbReference>
<feature type="region of interest" description="Disordered" evidence="2">
    <location>
        <begin position="371"/>
        <end position="437"/>
    </location>
</feature>
<dbReference type="FunFam" id="1.20.58.2220:FF:000001">
    <property type="entry name" value="Formin-like 1, isoform CRA_c"/>
    <property type="match status" value="1"/>
</dbReference>
<dbReference type="InterPro" id="IPR010472">
    <property type="entry name" value="FH3_dom"/>
</dbReference>
<dbReference type="InterPro" id="IPR015425">
    <property type="entry name" value="FH2_Formin"/>
</dbReference>
<dbReference type="SMART" id="SM01139">
    <property type="entry name" value="Drf_FH3"/>
    <property type="match status" value="1"/>
</dbReference>
<dbReference type="PROSITE" id="PS51232">
    <property type="entry name" value="GBD_FH3"/>
    <property type="match status" value="1"/>
</dbReference>
<feature type="region of interest" description="Disordered" evidence="2">
    <location>
        <begin position="818"/>
        <end position="837"/>
    </location>
</feature>
<evidence type="ECO:0000259" key="3">
    <source>
        <dbReference type="PROSITE" id="PS51232"/>
    </source>
</evidence>
<feature type="domain" description="GBD/FH3" evidence="3">
    <location>
        <begin position="20"/>
        <end position="389"/>
    </location>
</feature>
<proteinExistence type="inferred from homology"/>
<dbReference type="InterPro" id="IPR043592">
    <property type="entry name" value="FMNL_animal"/>
</dbReference>
<dbReference type="Ensembl" id="ENSSSCT00070017169.1">
    <property type="protein sequence ID" value="ENSSSCP00070014207.1"/>
    <property type="gene ID" value="ENSSSCG00070008624.1"/>
</dbReference>
<dbReference type="AlphaFoldDB" id="A0A4X1TH72"/>
<name>A0A4X1TH72_PIG</name>
<dbReference type="GO" id="GO:0030036">
    <property type="term" value="P:actin cytoskeleton organization"/>
    <property type="evidence" value="ECO:0007669"/>
    <property type="project" value="InterPro"/>
</dbReference>
<dbReference type="Proteomes" id="UP000314985">
    <property type="component" value="Chromosome 12"/>
</dbReference>
<evidence type="ECO:0000259" key="4">
    <source>
        <dbReference type="PROSITE" id="PS51444"/>
    </source>
</evidence>
<dbReference type="InterPro" id="IPR042201">
    <property type="entry name" value="FH2_Formin_sf"/>
</dbReference>